<sequence length="432" mass="44842">MASRNPLYLDRLRVRHGTALTAAAAVLAAAAASGCAGDNGSPGAGNSCDSPGVSADELRIGLVFPNEGTIGEALNTVRNGVDTRLGLVNDAGGIHGRTITYTWRDDQGTPQANEVVVHDLVDSGAVFAVLEASTGASGGADYLRTRGVPAVGLPIEDIWADPAYPNMFTFPSVVAGGSASGVFGRYIKAQGGTQAVIVSTDSVVAAQRFAPLIEQSLVAVRIPTERLAYNSTITNPARFASQLRASDADVLILDLPPADGPEIVAAARAAGRTFRVVLAAAGYGKETIERHGASIAGFTTFSTYLPFEANTPAQQTYLHAAQQYAPELQPPDEDVAYGSYIATDILVHGLNAAGPCPTQEGFIQALRAVSDYNAGGLLPGRIAFDKSAEQPPGCLSFTQVNAAGTAFELVPHVRPGEPSHTEWCDEQPPGSS</sequence>
<dbReference type="PANTHER" id="PTHR47235">
    <property type="entry name" value="BLR6548 PROTEIN"/>
    <property type="match status" value="1"/>
</dbReference>
<dbReference type="InterPro" id="IPR028081">
    <property type="entry name" value="Leu-bd"/>
</dbReference>
<evidence type="ECO:0000256" key="1">
    <source>
        <dbReference type="ARBA" id="ARBA00010062"/>
    </source>
</evidence>
<evidence type="ECO:0000259" key="3">
    <source>
        <dbReference type="Pfam" id="PF13458"/>
    </source>
</evidence>
<accession>A0A937UQB1</accession>
<organism evidence="4 5">
    <name type="scientific">Frankia nepalensis</name>
    <dbReference type="NCBI Taxonomy" id="1836974"/>
    <lineage>
        <taxon>Bacteria</taxon>
        <taxon>Bacillati</taxon>
        <taxon>Actinomycetota</taxon>
        <taxon>Actinomycetes</taxon>
        <taxon>Frankiales</taxon>
        <taxon>Frankiaceae</taxon>
        <taxon>Frankia</taxon>
    </lineage>
</organism>
<dbReference type="Pfam" id="PF13458">
    <property type="entry name" value="Peripla_BP_6"/>
    <property type="match status" value="1"/>
</dbReference>
<dbReference type="AlphaFoldDB" id="A0A937UQB1"/>
<dbReference type="PANTHER" id="PTHR47235:SF1">
    <property type="entry name" value="BLR6548 PROTEIN"/>
    <property type="match status" value="1"/>
</dbReference>
<evidence type="ECO:0000313" key="4">
    <source>
        <dbReference type="EMBL" id="MBL7628080.1"/>
    </source>
</evidence>
<dbReference type="Proteomes" id="UP000604475">
    <property type="component" value="Unassembled WGS sequence"/>
</dbReference>
<dbReference type="InterPro" id="IPR028082">
    <property type="entry name" value="Peripla_BP_I"/>
</dbReference>
<feature type="domain" description="Leucine-binding protein" evidence="3">
    <location>
        <begin position="58"/>
        <end position="404"/>
    </location>
</feature>
<keyword evidence="5" id="KW-1185">Reference proteome</keyword>
<comment type="caution">
    <text evidence="4">The sequence shown here is derived from an EMBL/GenBank/DDBJ whole genome shotgun (WGS) entry which is preliminary data.</text>
</comment>
<gene>
    <name evidence="4" type="ORF">I7412_13040</name>
</gene>
<dbReference type="RefSeq" id="WP_203005036.1">
    <property type="nucleotide sequence ID" value="NZ_JADWYV010000146.1"/>
</dbReference>
<dbReference type="Gene3D" id="3.40.50.2300">
    <property type="match status" value="2"/>
</dbReference>
<protein>
    <submittedName>
        <fullName evidence="4">ABC transporter substrate-binding protein</fullName>
    </submittedName>
</protein>
<reference evidence="4" key="1">
    <citation type="submission" date="2020-12" db="EMBL/GenBank/DDBJ databases">
        <title>Genomic characterization of non-nitrogen-fixing Frankia strains.</title>
        <authorList>
            <person name="Carlos-Shanley C."/>
            <person name="Guerra T."/>
            <person name="Hahn D."/>
        </authorList>
    </citation>
    <scope>NUCLEOTIDE SEQUENCE</scope>
    <source>
        <strain evidence="4">CN6</strain>
    </source>
</reference>
<name>A0A937UQB1_9ACTN</name>
<evidence type="ECO:0000313" key="5">
    <source>
        <dbReference type="Proteomes" id="UP000604475"/>
    </source>
</evidence>
<dbReference type="PROSITE" id="PS51257">
    <property type="entry name" value="PROKAR_LIPOPROTEIN"/>
    <property type="match status" value="1"/>
</dbReference>
<keyword evidence="2" id="KW-0732">Signal</keyword>
<comment type="similarity">
    <text evidence="1">Belongs to the leucine-binding protein family.</text>
</comment>
<dbReference type="EMBL" id="JAEACQ010000169">
    <property type="protein sequence ID" value="MBL7628080.1"/>
    <property type="molecule type" value="Genomic_DNA"/>
</dbReference>
<dbReference type="SUPFAM" id="SSF53822">
    <property type="entry name" value="Periplasmic binding protein-like I"/>
    <property type="match status" value="1"/>
</dbReference>
<dbReference type="CDD" id="cd06341">
    <property type="entry name" value="PBP1_ABC_ligand_binding-like"/>
    <property type="match status" value="1"/>
</dbReference>
<proteinExistence type="inferred from homology"/>
<evidence type="ECO:0000256" key="2">
    <source>
        <dbReference type="ARBA" id="ARBA00022729"/>
    </source>
</evidence>